<dbReference type="PANTHER" id="PTHR45775:SF6">
    <property type="entry name" value="RAD, GEM_KIR FAMILY MEMBER 2, ISOFORM C"/>
    <property type="match status" value="1"/>
</dbReference>
<reference evidence="2" key="2">
    <citation type="submission" date="2017-10" db="EMBL/GenBank/DDBJ databases">
        <title>Ladona fulva Genome sequencing and assembly.</title>
        <authorList>
            <person name="Murali S."/>
            <person name="Richards S."/>
            <person name="Bandaranaike D."/>
            <person name="Bellair M."/>
            <person name="Blankenburg K."/>
            <person name="Chao H."/>
            <person name="Dinh H."/>
            <person name="Doddapaneni H."/>
            <person name="Dugan-Rocha S."/>
            <person name="Elkadiri S."/>
            <person name="Gnanaolivu R."/>
            <person name="Hernandez B."/>
            <person name="Skinner E."/>
            <person name="Javaid M."/>
            <person name="Lee S."/>
            <person name="Li M."/>
            <person name="Ming W."/>
            <person name="Munidasa M."/>
            <person name="Muniz J."/>
            <person name="Nguyen L."/>
            <person name="Hughes D."/>
            <person name="Osuji N."/>
            <person name="Pu L.-L."/>
            <person name="Puazo M."/>
            <person name="Qu C."/>
            <person name="Quiroz J."/>
            <person name="Raj R."/>
            <person name="Weissenberger G."/>
            <person name="Xin Y."/>
            <person name="Zou X."/>
            <person name="Han Y."/>
            <person name="Worley K."/>
            <person name="Muzny D."/>
            <person name="Gibbs R."/>
        </authorList>
    </citation>
    <scope>NUCLEOTIDE SEQUENCE</scope>
    <source>
        <strain evidence="2">Sampled in the wild</strain>
    </source>
</reference>
<dbReference type="GO" id="GO:0005886">
    <property type="term" value="C:plasma membrane"/>
    <property type="evidence" value="ECO:0007669"/>
    <property type="project" value="TreeGrafter"/>
</dbReference>
<proteinExistence type="predicted"/>
<feature type="compositionally biased region" description="Low complexity" evidence="1">
    <location>
        <begin position="57"/>
        <end position="78"/>
    </location>
</feature>
<dbReference type="AlphaFoldDB" id="A0A8K0K5J4"/>
<keyword evidence="3" id="KW-1185">Reference proteome</keyword>
<gene>
    <name evidence="2" type="ORF">J437_LFUL007768</name>
</gene>
<organism evidence="2 3">
    <name type="scientific">Ladona fulva</name>
    <name type="common">Scarce chaser dragonfly</name>
    <name type="synonym">Libellula fulva</name>
    <dbReference type="NCBI Taxonomy" id="123851"/>
    <lineage>
        <taxon>Eukaryota</taxon>
        <taxon>Metazoa</taxon>
        <taxon>Ecdysozoa</taxon>
        <taxon>Arthropoda</taxon>
        <taxon>Hexapoda</taxon>
        <taxon>Insecta</taxon>
        <taxon>Pterygota</taxon>
        <taxon>Palaeoptera</taxon>
        <taxon>Odonata</taxon>
        <taxon>Epiprocta</taxon>
        <taxon>Anisoptera</taxon>
        <taxon>Libelluloidea</taxon>
        <taxon>Libellulidae</taxon>
        <taxon>Ladona</taxon>
    </lineage>
</organism>
<evidence type="ECO:0000256" key="1">
    <source>
        <dbReference type="SAM" id="MobiDB-lite"/>
    </source>
</evidence>
<dbReference type="Proteomes" id="UP000792457">
    <property type="component" value="Unassembled WGS sequence"/>
</dbReference>
<feature type="compositionally biased region" description="Basic residues" evidence="1">
    <location>
        <begin position="44"/>
        <end position="56"/>
    </location>
</feature>
<dbReference type="GO" id="GO:0005246">
    <property type="term" value="F:calcium channel regulator activity"/>
    <property type="evidence" value="ECO:0007669"/>
    <property type="project" value="TreeGrafter"/>
</dbReference>
<comment type="caution">
    <text evidence="2">The sequence shown here is derived from an EMBL/GenBank/DDBJ whole genome shotgun (WGS) entry which is preliminary data.</text>
</comment>
<dbReference type="InterPro" id="IPR051641">
    <property type="entry name" value="RGK_GTP-binding_reg"/>
</dbReference>
<evidence type="ECO:0000313" key="3">
    <source>
        <dbReference type="Proteomes" id="UP000792457"/>
    </source>
</evidence>
<sequence>MASSYECKFIEASGGIDHNVDELLVGILAQAKLNASRVQQRQARQQRQHRQQRHLLQRFNQRHSSGENNNDSEGSKQQIGGGSSKKSRKKQGRMSNVGGSGVAKAQRILNKLLRMDSKSRSCENLHVL</sequence>
<evidence type="ECO:0000313" key="2">
    <source>
        <dbReference type="EMBL" id="KAG8228775.1"/>
    </source>
</evidence>
<dbReference type="PANTHER" id="PTHR45775">
    <property type="entry name" value="RAD, GEM/KIR FAMILY MEMBER 2, ISOFORM C"/>
    <property type="match status" value="1"/>
</dbReference>
<reference evidence="2" key="1">
    <citation type="submission" date="2013-04" db="EMBL/GenBank/DDBJ databases">
        <authorList>
            <person name="Qu J."/>
            <person name="Murali S.C."/>
            <person name="Bandaranaike D."/>
            <person name="Bellair M."/>
            <person name="Blankenburg K."/>
            <person name="Chao H."/>
            <person name="Dinh H."/>
            <person name="Doddapaneni H."/>
            <person name="Downs B."/>
            <person name="Dugan-Rocha S."/>
            <person name="Elkadiri S."/>
            <person name="Gnanaolivu R.D."/>
            <person name="Hernandez B."/>
            <person name="Javaid M."/>
            <person name="Jayaseelan J.C."/>
            <person name="Lee S."/>
            <person name="Li M."/>
            <person name="Ming W."/>
            <person name="Munidasa M."/>
            <person name="Muniz J."/>
            <person name="Nguyen L."/>
            <person name="Ongeri F."/>
            <person name="Osuji N."/>
            <person name="Pu L.-L."/>
            <person name="Puazo M."/>
            <person name="Qu C."/>
            <person name="Quiroz J."/>
            <person name="Raj R."/>
            <person name="Weissenberger G."/>
            <person name="Xin Y."/>
            <person name="Zou X."/>
            <person name="Han Y."/>
            <person name="Richards S."/>
            <person name="Worley K."/>
            <person name="Muzny D."/>
            <person name="Gibbs R."/>
        </authorList>
    </citation>
    <scope>NUCLEOTIDE SEQUENCE</scope>
    <source>
        <strain evidence="2">Sampled in the wild</strain>
    </source>
</reference>
<feature type="region of interest" description="Disordered" evidence="1">
    <location>
        <begin position="39"/>
        <end position="102"/>
    </location>
</feature>
<dbReference type="GO" id="GO:0005525">
    <property type="term" value="F:GTP binding"/>
    <property type="evidence" value="ECO:0007669"/>
    <property type="project" value="TreeGrafter"/>
</dbReference>
<dbReference type="EMBL" id="KZ308388">
    <property type="protein sequence ID" value="KAG8228775.1"/>
    <property type="molecule type" value="Genomic_DNA"/>
</dbReference>
<accession>A0A8K0K5J4</accession>
<dbReference type="OrthoDB" id="5239715at2759"/>
<name>A0A8K0K5J4_LADFU</name>
<protein>
    <submittedName>
        <fullName evidence="2">Uncharacterized protein</fullName>
    </submittedName>
</protein>